<dbReference type="Proteomes" id="UP001205612">
    <property type="component" value="Unassembled WGS sequence"/>
</dbReference>
<evidence type="ECO:0000256" key="2">
    <source>
        <dbReference type="SAM" id="Phobius"/>
    </source>
</evidence>
<evidence type="ECO:0000313" key="3">
    <source>
        <dbReference type="EMBL" id="MCS0603572.1"/>
    </source>
</evidence>
<keyword evidence="4" id="KW-1185">Reference proteome</keyword>
<proteinExistence type="predicted"/>
<dbReference type="Pfam" id="PF20401">
    <property type="entry name" value="Rhomboid_2"/>
    <property type="match status" value="1"/>
</dbReference>
<comment type="caution">
    <text evidence="3">The sequence shown here is derived from an EMBL/GenBank/DDBJ whole genome shotgun (WGS) entry which is preliminary data.</text>
</comment>
<feature type="transmembrane region" description="Helical" evidence="2">
    <location>
        <begin position="114"/>
        <end position="134"/>
    </location>
</feature>
<feature type="transmembrane region" description="Helical" evidence="2">
    <location>
        <begin position="82"/>
        <end position="102"/>
    </location>
</feature>
<evidence type="ECO:0000256" key="1">
    <source>
        <dbReference type="SAM" id="MobiDB-lite"/>
    </source>
</evidence>
<feature type="transmembrane region" description="Helical" evidence="2">
    <location>
        <begin position="197"/>
        <end position="216"/>
    </location>
</feature>
<keyword evidence="2" id="KW-0812">Transmembrane</keyword>
<evidence type="ECO:0000313" key="4">
    <source>
        <dbReference type="Proteomes" id="UP001205612"/>
    </source>
</evidence>
<keyword evidence="2" id="KW-0472">Membrane</keyword>
<organism evidence="3 4">
    <name type="scientific">Streptomyces pyxinicus</name>
    <dbReference type="NCBI Taxonomy" id="2970331"/>
    <lineage>
        <taxon>Bacteria</taxon>
        <taxon>Bacillati</taxon>
        <taxon>Actinomycetota</taxon>
        <taxon>Actinomycetes</taxon>
        <taxon>Kitasatosporales</taxon>
        <taxon>Streptomycetaceae</taxon>
        <taxon>Streptomyces</taxon>
    </lineage>
</organism>
<dbReference type="EMBL" id="JANUGP010000015">
    <property type="protein sequence ID" value="MCS0603572.1"/>
    <property type="molecule type" value="Genomic_DNA"/>
</dbReference>
<sequence>MSGTRLTGAVRTYPRRSPLTLGYVGLLLLTHAWITYGLTAARADSVLRYISTDLDNLADHPLTALLGSALFFDGTLTDVTSLYFPATVITLGIGVCCCLAWAERRWGPLRAFAVFLASHIGTTLLTAAVIALALRQGWYADDVRRTLDFGISYGAQTMMAAATPALPRRARLPWAVFVVAWPFGGAEWEGPLPDFTTVGHVLAAALGFTLALPPVARRLVRRPTPAGTEGDRLARSGRSAS</sequence>
<accession>A0ABT2B571</accession>
<keyword evidence="2" id="KW-1133">Transmembrane helix</keyword>
<gene>
    <name evidence="3" type="ORF">NX794_20485</name>
</gene>
<reference evidence="3 4" key="1">
    <citation type="submission" date="2022-08" db="EMBL/GenBank/DDBJ databases">
        <authorList>
            <person name="Somphong A."/>
            <person name="Phongsopitanun W."/>
        </authorList>
    </citation>
    <scope>NUCLEOTIDE SEQUENCE [LARGE SCALE GENOMIC DNA]</scope>
    <source>
        <strain evidence="3 4">LP11</strain>
    </source>
</reference>
<dbReference type="RefSeq" id="WP_258780050.1">
    <property type="nucleotide sequence ID" value="NZ_JANUGP010000015.1"/>
</dbReference>
<name>A0ABT2B571_9ACTN</name>
<feature type="region of interest" description="Disordered" evidence="1">
    <location>
        <begin position="221"/>
        <end position="241"/>
    </location>
</feature>
<evidence type="ECO:0008006" key="5">
    <source>
        <dbReference type="Google" id="ProtNLM"/>
    </source>
</evidence>
<feature type="transmembrane region" description="Helical" evidence="2">
    <location>
        <begin position="21"/>
        <end position="39"/>
    </location>
</feature>
<dbReference type="InterPro" id="IPR046862">
    <property type="entry name" value="Rhomboid_2"/>
</dbReference>
<protein>
    <recommendedName>
        <fullName evidence="5">Integral membrane protein</fullName>
    </recommendedName>
</protein>